<gene>
    <name evidence="1" type="ORF">HMPREF9123_1372</name>
</gene>
<dbReference type="Proteomes" id="UP000004105">
    <property type="component" value="Unassembled WGS sequence"/>
</dbReference>
<protein>
    <submittedName>
        <fullName evidence="1">Uncharacterized protein</fullName>
    </submittedName>
</protein>
<dbReference type="AlphaFoldDB" id="F2BCE4"/>
<reference evidence="1 2" key="1">
    <citation type="submission" date="2011-02" db="EMBL/GenBank/DDBJ databases">
        <authorList>
            <person name="Muzny D."/>
            <person name="Qin X."/>
            <person name="Deng J."/>
            <person name="Jiang H."/>
            <person name="Liu Y."/>
            <person name="Qu J."/>
            <person name="Song X.-Z."/>
            <person name="Zhang L."/>
            <person name="Thornton R."/>
            <person name="Coyle M."/>
            <person name="Francisco L."/>
            <person name="Jackson L."/>
            <person name="Javaid M."/>
            <person name="Korchina V."/>
            <person name="Kovar C."/>
            <person name="Mata R."/>
            <person name="Mathew T."/>
            <person name="Ngo R."/>
            <person name="Nguyen L."/>
            <person name="Nguyen N."/>
            <person name="Okwuonu G."/>
            <person name="Ongeri F."/>
            <person name="Pham C."/>
            <person name="Simmons D."/>
            <person name="Wilczek-Boney K."/>
            <person name="Hale W."/>
            <person name="Jakkamsetti A."/>
            <person name="Pham P."/>
            <person name="Ruth R."/>
            <person name="San Lucas F."/>
            <person name="Warren J."/>
            <person name="Zhang J."/>
            <person name="Zhao Z."/>
            <person name="Zhou C."/>
            <person name="Zhu D."/>
            <person name="Lee S."/>
            <person name="Bess C."/>
            <person name="Blankenburg K."/>
            <person name="Forbes L."/>
            <person name="Fu Q."/>
            <person name="Gubbala S."/>
            <person name="Hirani K."/>
            <person name="Jayaseelan J.C."/>
            <person name="Lara F."/>
            <person name="Munidasa M."/>
            <person name="Palculict T."/>
            <person name="Patil S."/>
            <person name="Pu L.-L."/>
            <person name="Saada N."/>
            <person name="Tang L."/>
            <person name="Weissenberger G."/>
            <person name="Zhu Y."/>
            <person name="Hemphill L."/>
            <person name="Shang Y."/>
            <person name="Youmans B."/>
            <person name="Ayvaz T."/>
            <person name="Ross M."/>
            <person name="Santibanez J."/>
            <person name="Aqrawi P."/>
            <person name="Gross S."/>
            <person name="Joshi V."/>
            <person name="Fowler G."/>
            <person name="Nazareth L."/>
            <person name="Reid J."/>
            <person name="Worley K."/>
            <person name="Petrosino J."/>
            <person name="Highlander S."/>
            <person name="Gibbs R."/>
        </authorList>
    </citation>
    <scope>NUCLEOTIDE SEQUENCE [LARGE SCALE GENOMIC DNA]</scope>
    <source>
        <strain evidence="1 2">ATCC BAA-1200</strain>
    </source>
</reference>
<organism evidence="1 2">
    <name type="scientific">Neisseria bacilliformis ATCC BAA-1200</name>
    <dbReference type="NCBI Taxonomy" id="888742"/>
    <lineage>
        <taxon>Bacteria</taxon>
        <taxon>Pseudomonadati</taxon>
        <taxon>Pseudomonadota</taxon>
        <taxon>Betaproteobacteria</taxon>
        <taxon>Neisseriales</taxon>
        <taxon>Neisseriaceae</taxon>
        <taxon>Neisseria</taxon>
    </lineage>
</organism>
<name>F2BCE4_9NEIS</name>
<dbReference type="EMBL" id="AFAY01000029">
    <property type="protein sequence ID" value="EGF10901.1"/>
    <property type="molecule type" value="Genomic_DNA"/>
</dbReference>
<accession>F2BCE4</accession>
<evidence type="ECO:0000313" key="2">
    <source>
        <dbReference type="Proteomes" id="UP000004105"/>
    </source>
</evidence>
<sequence length="39" mass="4299">MQTKGRLKNVFPAFSDGLKIRNAVIPAQAGILFDVKKLL</sequence>
<evidence type="ECO:0000313" key="1">
    <source>
        <dbReference type="EMBL" id="EGF10901.1"/>
    </source>
</evidence>
<keyword evidence="2" id="KW-1185">Reference proteome</keyword>
<proteinExistence type="predicted"/>
<dbReference type="HOGENOM" id="CLU_3313188_0_0_4"/>
<comment type="caution">
    <text evidence="1">The sequence shown here is derived from an EMBL/GenBank/DDBJ whole genome shotgun (WGS) entry which is preliminary data.</text>
</comment>